<name>J3LDV6_ORYBR</name>
<dbReference type="Proteomes" id="UP000006038">
    <property type="component" value="Unassembled WGS sequence"/>
</dbReference>
<evidence type="ECO:0000313" key="2">
    <source>
        <dbReference type="Proteomes" id="UP000006038"/>
    </source>
</evidence>
<sequence>EGRYHCLCRTICLHTWAASWGHPSCKQRVWRLHFCLRVRVFLVVHEYYCIATVSYYKIILSYLILYDTHIKHINRSINK</sequence>
<dbReference type="Gramene" id="OB02G28230.1">
    <property type="protein sequence ID" value="OB02G28230.1"/>
    <property type="gene ID" value="OB02G28230"/>
</dbReference>
<accession>J3LDV6</accession>
<evidence type="ECO:0000313" key="1">
    <source>
        <dbReference type="EnsemblPlants" id="OB02G28230.1"/>
    </source>
</evidence>
<reference evidence="1" key="1">
    <citation type="submission" date="2013-04" db="UniProtKB">
        <authorList>
            <consortium name="EnsemblPlants"/>
        </authorList>
    </citation>
    <scope>IDENTIFICATION</scope>
</reference>
<dbReference type="AlphaFoldDB" id="J3LDV6"/>
<dbReference type="HOGENOM" id="CLU_2613046_0_0_1"/>
<keyword evidence="2" id="KW-1185">Reference proteome</keyword>
<dbReference type="EnsemblPlants" id="OB02G28230.1">
    <property type="protein sequence ID" value="OB02G28230.1"/>
    <property type="gene ID" value="OB02G28230"/>
</dbReference>
<protein>
    <submittedName>
        <fullName evidence="1">Uncharacterized protein</fullName>
    </submittedName>
</protein>
<proteinExistence type="predicted"/>
<organism evidence="1">
    <name type="scientific">Oryza brachyantha</name>
    <name type="common">malo sina</name>
    <dbReference type="NCBI Taxonomy" id="4533"/>
    <lineage>
        <taxon>Eukaryota</taxon>
        <taxon>Viridiplantae</taxon>
        <taxon>Streptophyta</taxon>
        <taxon>Embryophyta</taxon>
        <taxon>Tracheophyta</taxon>
        <taxon>Spermatophyta</taxon>
        <taxon>Magnoliopsida</taxon>
        <taxon>Liliopsida</taxon>
        <taxon>Poales</taxon>
        <taxon>Poaceae</taxon>
        <taxon>BOP clade</taxon>
        <taxon>Oryzoideae</taxon>
        <taxon>Oryzeae</taxon>
        <taxon>Oryzinae</taxon>
        <taxon>Oryza</taxon>
    </lineage>
</organism>